<keyword evidence="1" id="KW-0472">Membrane</keyword>
<dbReference type="Proteomes" id="UP000502196">
    <property type="component" value="Chromosome"/>
</dbReference>
<name>A0A6F9E0C4_9BACL</name>
<evidence type="ECO:0000313" key="2">
    <source>
        <dbReference type="EMBL" id="CAB3390754.1"/>
    </source>
</evidence>
<dbReference type="RefSeq" id="WP_157935344.1">
    <property type="nucleotide sequence ID" value="NZ_CP024955.1"/>
</dbReference>
<accession>A0A6F9E0C4</accession>
<dbReference type="EMBL" id="LR792683">
    <property type="protein sequence ID" value="CAB3390754.1"/>
    <property type="molecule type" value="Genomic_DNA"/>
</dbReference>
<reference evidence="2 3" key="1">
    <citation type="submission" date="2020-04" db="EMBL/GenBank/DDBJ databases">
        <authorList>
            <person name="Hogendoorn C."/>
        </authorList>
    </citation>
    <scope>NUCLEOTIDE SEQUENCE [LARGE SCALE GENOMIC DNA]</scope>
    <source>
        <strain evidence="2">COOX1</strain>
    </source>
</reference>
<gene>
    <name evidence="2" type="ORF">COOX1_0571</name>
</gene>
<sequence>MWVVFASWIIGFLAMWWVFADASKRRGRNLGCLWSLIVLILGPLGLVAYLFVRGSD</sequence>
<organism evidence="2 3">
    <name type="scientific">Kyrpidia spormannii</name>
    <dbReference type="NCBI Taxonomy" id="2055160"/>
    <lineage>
        <taxon>Bacteria</taxon>
        <taxon>Bacillati</taxon>
        <taxon>Bacillota</taxon>
        <taxon>Bacilli</taxon>
        <taxon>Bacillales</taxon>
        <taxon>Alicyclobacillaceae</taxon>
        <taxon>Kyrpidia</taxon>
    </lineage>
</organism>
<protein>
    <recommendedName>
        <fullName evidence="4">Cardiolipin synthase N-terminal domain-containing protein</fullName>
    </recommendedName>
</protein>
<evidence type="ECO:0000256" key="1">
    <source>
        <dbReference type="SAM" id="Phobius"/>
    </source>
</evidence>
<evidence type="ECO:0008006" key="4">
    <source>
        <dbReference type="Google" id="ProtNLM"/>
    </source>
</evidence>
<evidence type="ECO:0000313" key="3">
    <source>
        <dbReference type="Proteomes" id="UP000502196"/>
    </source>
</evidence>
<keyword evidence="1" id="KW-1133">Transmembrane helix</keyword>
<keyword evidence="1" id="KW-0812">Transmembrane</keyword>
<proteinExistence type="predicted"/>
<dbReference type="OrthoDB" id="2901588at2"/>
<feature type="transmembrane region" description="Helical" evidence="1">
    <location>
        <begin position="30"/>
        <end position="52"/>
    </location>
</feature>
<dbReference type="AlphaFoldDB" id="A0A6F9E0C4"/>